<feature type="domain" description="C-type lectin" evidence="2">
    <location>
        <begin position="1280"/>
        <end position="1398"/>
    </location>
</feature>
<reference evidence="3 4" key="1">
    <citation type="journal article" date="2023" name="BMC Biol.">
        <title>The compact genome of the sponge Oopsacas minuta (Hexactinellida) is lacking key metazoan core genes.</title>
        <authorList>
            <person name="Santini S."/>
            <person name="Schenkelaars Q."/>
            <person name="Jourda C."/>
            <person name="Duchesne M."/>
            <person name="Belahbib H."/>
            <person name="Rocher C."/>
            <person name="Selva M."/>
            <person name="Riesgo A."/>
            <person name="Vervoort M."/>
            <person name="Leys S.P."/>
            <person name="Kodjabachian L."/>
            <person name="Le Bivic A."/>
            <person name="Borchiellini C."/>
            <person name="Claverie J.M."/>
            <person name="Renard E."/>
        </authorList>
    </citation>
    <scope>NUCLEOTIDE SEQUENCE [LARGE SCALE GENOMIC DNA]</scope>
    <source>
        <strain evidence="3">SPO-2</strain>
    </source>
</reference>
<evidence type="ECO:0000313" key="3">
    <source>
        <dbReference type="EMBL" id="KAI6658177.1"/>
    </source>
</evidence>
<evidence type="ECO:0000259" key="2">
    <source>
        <dbReference type="PROSITE" id="PS50041"/>
    </source>
</evidence>
<keyword evidence="1" id="KW-0472">Membrane</keyword>
<dbReference type="Pfam" id="PF00059">
    <property type="entry name" value="Lectin_C"/>
    <property type="match status" value="9"/>
</dbReference>
<dbReference type="InterPro" id="IPR001304">
    <property type="entry name" value="C-type_lectin-like"/>
</dbReference>
<feature type="domain" description="C-type lectin" evidence="2">
    <location>
        <begin position="2937"/>
        <end position="3067"/>
    </location>
</feature>
<feature type="domain" description="C-type lectin" evidence="2">
    <location>
        <begin position="717"/>
        <end position="841"/>
    </location>
</feature>
<protein>
    <submittedName>
        <fullName evidence="3">Macrophage mannose receptor 1</fullName>
    </submittedName>
</protein>
<keyword evidence="4" id="KW-1185">Reference proteome</keyword>
<dbReference type="Gene3D" id="3.10.100.10">
    <property type="entry name" value="Mannose-Binding Protein A, subunit A"/>
    <property type="match status" value="12"/>
</dbReference>
<dbReference type="PROSITE" id="PS50041">
    <property type="entry name" value="C_TYPE_LECTIN_2"/>
    <property type="match status" value="12"/>
</dbReference>
<feature type="domain" description="C-type lectin" evidence="2">
    <location>
        <begin position="1973"/>
        <end position="2079"/>
    </location>
</feature>
<accession>A0AAV7K9W9</accession>
<feature type="domain" description="C-type lectin" evidence="2">
    <location>
        <begin position="162"/>
        <end position="284"/>
    </location>
</feature>
<name>A0AAV7K9W9_9METZ</name>
<dbReference type="Proteomes" id="UP001165289">
    <property type="component" value="Unassembled WGS sequence"/>
</dbReference>
<dbReference type="SMART" id="SM00034">
    <property type="entry name" value="CLECT"/>
    <property type="match status" value="12"/>
</dbReference>
<dbReference type="InterPro" id="IPR050111">
    <property type="entry name" value="C-type_lectin/snaclec_domain"/>
</dbReference>
<dbReference type="InterPro" id="IPR016187">
    <property type="entry name" value="CTDL_fold"/>
</dbReference>
<dbReference type="EMBL" id="JAKMXF010000099">
    <property type="protein sequence ID" value="KAI6658177.1"/>
    <property type="molecule type" value="Genomic_DNA"/>
</dbReference>
<feature type="domain" description="C-type lectin" evidence="2">
    <location>
        <begin position="305"/>
        <end position="414"/>
    </location>
</feature>
<dbReference type="InterPro" id="IPR016186">
    <property type="entry name" value="C-type_lectin-like/link_sf"/>
</dbReference>
<feature type="domain" description="C-type lectin" evidence="2">
    <location>
        <begin position="2383"/>
        <end position="2507"/>
    </location>
</feature>
<dbReference type="SUPFAM" id="SSF56436">
    <property type="entry name" value="C-type lectin-like"/>
    <property type="match status" value="12"/>
</dbReference>
<feature type="domain" description="C-type lectin" evidence="2">
    <location>
        <begin position="2528"/>
        <end position="2636"/>
    </location>
</feature>
<gene>
    <name evidence="3" type="ORF">LOD99_15447</name>
</gene>
<keyword evidence="1" id="KW-0812">Transmembrane</keyword>
<evidence type="ECO:0000313" key="4">
    <source>
        <dbReference type="Proteomes" id="UP001165289"/>
    </source>
</evidence>
<proteinExistence type="predicted"/>
<dbReference type="CDD" id="cd00037">
    <property type="entry name" value="CLECT"/>
    <property type="match status" value="12"/>
</dbReference>
<keyword evidence="1" id="KW-1133">Transmembrane helix</keyword>
<feature type="domain" description="C-type lectin" evidence="2">
    <location>
        <begin position="3087"/>
        <end position="3195"/>
    </location>
</feature>
<sequence length="3731" mass="409575">MDSGSLSTLRWTLLGGGEFLNPINIYNSRAYLPEDSTEFTCKRGATIFSTNTISVIAPSLTISYGVVPAGSVSLLYPDMNTLAVPSVVQDVTLSINIDGSWTLQDNTYSTGSTLTIPNFSSQEDGLYMFYANNWDNVVVCVIQIQLTSSATVTGTPDIELTYDNSAIGFFTSTDTTWFTSQLDCLNWGGNLVTIKSAIEDSLLFYSSTDVDTYFSCWIGLNGIEIDAGIDADAFVWVDGSNSTYRNFGTLGHSYPVATTTWDCVRNRYKSTGELSTGWANQACSDTTNCYFCSKQVNSQGCDLIYNGFCYRAFEVSDAINWLDAQSSCALWGGDLTSITTERDRNFLYTIIPDTVSNCWIGLNDRDNNDGTYTWIDGLVSTYTNWPNSPPNTGNEDCVEITSAGGGSWETVDCETTINAFLCKRASSVTTAGGVFGQLTNGRLDFVTIRENTFLFTPHTLAYGGEEKIAIRWLFSENSDLSSSRPETPTYENIDAGWSWLAVDITQQGYYQCEANSVTYTIGLYDPALTIVAAGASSYQYLVGIDREDVLLLCDPMDSGSLSMLRWTLSGGGVFHNPINIYNSRANLPETSTDFTCKRGVTVLSTNSISVIAPSLTISYGVVPAGSVSLLYPDVNTLAVPSAVQDVILSINIDGSWTLPDNTDSTGSTLTIPNFSSQEDGLYKFYTNNWDDVEVCVIQIQLTSSATVTGTPDIELTYDNSAIGFFTSTDTTWFTSQLACLNWGGNLVTIKSAIEDSLLFYSSTDVDTYFSCWIGLNDIDVDASTYAGAFVWVDGSNSAYRNFVSETGIISPSGVAGHDCVRFRYMNLDDLLSAGWINRACQITRNCYFCNKQGNSQGCDLIYDGSCYRIFELSTGINWLDAQSSCAVWGGDLTSITTVRENNYLYTIIPDTVSNCWIGLNDRNVEGTYTWTDRSLYSHTNWTGSEPTVIDEDCVNIIRAGEGSWGTVDCETMRNAFLCKSPSSETTVGGFGQLTNGGLDFETIRENTFLFTSRTLAYGGEGNIPITWIFSENSDLSSSQPETATYENMQVGWSWLAVDITKQGYYQCQVNLVTYTIGLYDNSLTTIATEGTPYVYIVGVDREDVLLLCDPVVSGDLSMLKWSLTGSGDFLNPINIYNERNNLPEQSTGLNCVRDSSIIFSNFISVQVPEITIQIGSISAIKFTEVCPAMNEIDIALTTKDITLSTNIDGKWNILGTTNSTGSTTIIGNFIERNAGLYKFYMNNWDGVDVCAIQVNLSSSSAITAMNPEQEFILDDTTFGYFTISSGINWITAQLNCINWGGNLATIKSAEEDSLLFYSITDLDNAFSCLIGLNDIDVDAGTDASAFVWVDGSNSTYRNFQSDFGIVSPSDMLPRYDCVRFRYQVGGVVSTGWINRQCDVTRVCYFCNKQGNSQGCDLIYDDFCYRLFEVSTGINWLDAQSTCAVWGGDLTSITTVRENNYLYTIIPDTVSNCWIGLNDRSVEGTYIWTDGSVYSHTNWTGSTSTVIDEDCVDIIRAGEGSWGTVDCEDTLNTFICKRASTSTITIVGRFGELTNERFDFQLIKSNTFLFTSLTLACGSNENNVIVWNYSVNSDLSNGEVLTAIYSSTENGLSWLTVDIYKQGYYQCQTNSLTFTIGLYNTSLTTVAAGVSYQYIVGIDREDVLLLCDPMDSGSLSTLRWTLSGGGEFHNPINIYTSRADLPEAYNEFTCKRDATVFSTNTISVIAPLLTISYGVVPAGSFQLLYPEMNTLAVPLAVKDVILLINIDGSWTLPDNTNSTGTTLTIPKFSSRNNGIYNFYTNNWDNVEVFIIQINLTSSTTLTGIPDIELKYDNSAIGFFTTTDISWFTSQLDCLNWGGNLATIKSAIEDSLLFYSSTDIDTYFSCWIGLNDIENDAGTDANAFVWVDGSSSTYWNFGTLGQSYPVATAAWNCVRNRYKSTGELSTGWANQACSDTTNCYFCSKQDNSQGCDHIYKGSCYRLFEVSIGVNWLDAQSSCAVWGGDLTSITTQRENNYLYTIIPNTVSNCWIGLNDKSVEGTYTWSDGTTVSYANWTNLPTTAGDCIEIKTDGGVSWETVNCEDALNTFVCKRASTSTVTIVGRFGELTNERFDFQLIKSNTFLFTSLTLACGGEESNNIIWNFSQNSDLSNGEVLAATYCSTENGFSWLAVDVNRQGYYQCQADSSTYIIGLYNTSLTTIAAGASSYQYIVGIDGEDVLLLCDPMDSGSLSTLRWTLLGGGEFLNPINIYNSRANLPETSTEFTCKRGTTVLSTNSIIVIAPLLTISYGVVPAGSVSLLYPEVNTLAVPSAVQDVILSINIDGSWTLPNNTDSTGSTLTIPKFSSQKDGLYKFYTNNWDNVEVYVIQIQLTSSTTVTGTPDIELTYDNSAIGFFTSTDTTWFTSQLACLNWGGNLATIKSAVEDSLLFYSITDLDNAFSCLIGLNDIDVDAGTDASAFVWVDGSNSTYRNFVSETGIISPSGVADHDCVRFRYMNLDDLLSAGWINRACQLTRNCYFCNKQGNSQGCDLIYDGSCYRIFEVSTGINWLDAQSSCAIWGGDLTSITTVRENNYLYTIIPDTVSNCWIGLNDRSVEGTYIWTDGSAYSHTNWTGGAITVIDEDCVDIIRVGEGSWGTVVCNMTRYAFLCKRPSSITTVGGFGQLTNGGLDFETIRENTFLFTSRTLACGGEESNDIFWNFSENSDLSNGELLTATYSSTDTGLSWLAVDISKQGYYHCQADSLTYTIGLYNTSLTTVAAGASYQYIVGIDKEDALLLCDPMDLGSLIMLRWTLLGGGEFLNPINMYNSRASLPEDSTEFTCKRGVTVVSTNTIRVIAPLLTISYGVVPAWSFSLLYPEINTLAVPSAVKDVILSINIDGSWTLPDDTNSTGSTLTVPNFSSQNNGVYNFYTNNWDNVEVCIIQINLISSTTVTGIPDIELIYDNSVIGFFTSTDTTWFTSQLDCLNWGGNLATINSAIEDSLLFYSSTDIDTYFSCWIGLNDIENDAGTDANAFVWVDGSNSTYRNFATLGQSFPIAALNSDCVRNRYRENGGISSNGWILSNGWSNSPCTQIRYCYFCNKPCNSQGCDLIYEGSCYRLFEVSTGINWLDAQSSCAVWGGDLASITTERENNYLYTIIPDTVSNCWIGLNDRSVEGTYTWIDGSIYSHTNWTGSEPSISNEDCVEILRAGEGSWETVSCEMIRNTFICRRPSNSTLTTVGIFGELTNEGLDFQILNGNTFLHESTTLVCGGLSDEVIWRFAENAEFTNSEELIATHSNTESGLSWLAINISKQGYYQCRLTAAFSHTIGLYDLSLATVAISGTTYNYIAGVDRQDVLLLCDPMDGGSLSLFGWFIQGLATLLNPINVYSLIDNSSTTNLSMSCSRNGVKISTNIICIKVPQMIVRYGDMIVEHISGVYPAINYLEIPIGVKDVSITSSIEGKWIHPDGNYSLSTLTIPNIVTLQIVGLYKLYVTNWDGQEVCAIQINIDSITVISNFDSQLQVEYSVISPASKIYYSNINSIIPGSMIRWTTDIVKDAEDITYSIEYPNPVLLSTVFSNVGTGVYVFSCIFGMSPVTLLGSLQLSIKDIATITISYEGYNDSISDVTNPMFPSPKVISIPLGTKDITLTCSLPECVWIIPNQKDTITTSTYSIPELSSTNSGIFSLIRLTGSGVTYTTAHISIRTLTITTNPTTYILITIIIFLFMAILIGTFIPLSIFIFICIKRRKGNKDMEGS</sequence>
<feature type="transmembrane region" description="Helical" evidence="1">
    <location>
        <begin position="3690"/>
        <end position="3719"/>
    </location>
</feature>
<feature type="domain" description="C-type lectin" evidence="2">
    <location>
        <begin position="1419"/>
        <end position="1527"/>
    </location>
</feature>
<organism evidence="3 4">
    <name type="scientific">Oopsacas minuta</name>
    <dbReference type="NCBI Taxonomy" id="111878"/>
    <lineage>
        <taxon>Eukaryota</taxon>
        <taxon>Metazoa</taxon>
        <taxon>Porifera</taxon>
        <taxon>Hexactinellida</taxon>
        <taxon>Hexasterophora</taxon>
        <taxon>Lyssacinosida</taxon>
        <taxon>Leucopsacidae</taxon>
        <taxon>Oopsacas</taxon>
    </lineage>
</organism>
<comment type="caution">
    <text evidence="3">The sequence shown here is derived from an EMBL/GenBank/DDBJ whole genome shotgun (WGS) entry which is preliminary data.</text>
</comment>
<feature type="domain" description="C-type lectin" evidence="2">
    <location>
        <begin position="1830"/>
        <end position="1952"/>
    </location>
</feature>
<keyword evidence="3" id="KW-0675">Receptor</keyword>
<feature type="domain" description="C-type lectin" evidence="2">
    <location>
        <begin position="862"/>
        <end position="970"/>
    </location>
</feature>
<dbReference type="PANTHER" id="PTHR22803">
    <property type="entry name" value="MANNOSE, PHOSPHOLIPASE, LECTIN RECEPTOR RELATED"/>
    <property type="match status" value="1"/>
</dbReference>
<evidence type="ECO:0000256" key="1">
    <source>
        <dbReference type="SAM" id="Phobius"/>
    </source>
</evidence>